<feature type="compositionally biased region" description="Gly residues" evidence="3">
    <location>
        <begin position="369"/>
        <end position="381"/>
    </location>
</feature>
<gene>
    <name evidence="6" type="ORF">BDY21DRAFT_278568</name>
</gene>
<feature type="transmembrane region" description="Helical" evidence="4">
    <location>
        <begin position="726"/>
        <end position="745"/>
    </location>
</feature>
<feature type="transmembrane region" description="Helical" evidence="4">
    <location>
        <begin position="93"/>
        <end position="117"/>
    </location>
</feature>
<dbReference type="GO" id="GO:0022857">
    <property type="term" value="F:transmembrane transporter activity"/>
    <property type="evidence" value="ECO:0007669"/>
    <property type="project" value="InterPro"/>
</dbReference>
<feature type="transmembrane region" description="Helical" evidence="4">
    <location>
        <begin position="425"/>
        <end position="445"/>
    </location>
</feature>
<keyword evidence="7" id="KW-1185">Reference proteome</keyword>
<feature type="compositionally biased region" description="Basic and acidic residues" evidence="3">
    <location>
        <begin position="946"/>
        <end position="962"/>
    </location>
</feature>
<organism evidence="6 7">
    <name type="scientific">Lineolata rhizophorae</name>
    <dbReference type="NCBI Taxonomy" id="578093"/>
    <lineage>
        <taxon>Eukaryota</taxon>
        <taxon>Fungi</taxon>
        <taxon>Dikarya</taxon>
        <taxon>Ascomycota</taxon>
        <taxon>Pezizomycotina</taxon>
        <taxon>Dothideomycetes</taxon>
        <taxon>Dothideomycetes incertae sedis</taxon>
        <taxon>Lineolatales</taxon>
        <taxon>Lineolataceae</taxon>
        <taxon>Lineolata</taxon>
    </lineage>
</organism>
<name>A0A6A6PCD1_9PEZI</name>
<feature type="transmembrane region" description="Helical" evidence="4">
    <location>
        <begin position="594"/>
        <end position="613"/>
    </location>
</feature>
<reference evidence="6" key="1">
    <citation type="journal article" date="2020" name="Stud. Mycol.">
        <title>101 Dothideomycetes genomes: a test case for predicting lifestyles and emergence of pathogens.</title>
        <authorList>
            <person name="Haridas S."/>
            <person name="Albert R."/>
            <person name="Binder M."/>
            <person name="Bloem J."/>
            <person name="Labutti K."/>
            <person name="Salamov A."/>
            <person name="Andreopoulos B."/>
            <person name="Baker S."/>
            <person name="Barry K."/>
            <person name="Bills G."/>
            <person name="Bluhm B."/>
            <person name="Cannon C."/>
            <person name="Castanera R."/>
            <person name="Culley D."/>
            <person name="Daum C."/>
            <person name="Ezra D."/>
            <person name="Gonzalez J."/>
            <person name="Henrissat B."/>
            <person name="Kuo A."/>
            <person name="Liang C."/>
            <person name="Lipzen A."/>
            <person name="Lutzoni F."/>
            <person name="Magnuson J."/>
            <person name="Mondo S."/>
            <person name="Nolan M."/>
            <person name="Ohm R."/>
            <person name="Pangilinan J."/>
            <person name="Park H.-J."/>
            <person name="Ramirez L."/>
            <person name="Alfaro M."/>
            <person name="Sun H."/>
            <person name="Tritt A."/>
            <person name="Yoshinaga Y."/>
            <person name="Zwiers L.-H."/>
            <person name="Turgeon B."/>
            <person name="Goodwin S."/>
            <person name="Spatafora J."/>
            <person name="Crous P."/>
            <person name="Grigoriev I."/>
        </authorList>
    </citation>
    <scope>NUCLEOTIDE SEQUENCE</scope>
    <source>
        <strain evidence="6">ATCC 16933</strain>
    </source>
</reference>
<dbReference type="Proteomes" id="UP000799766">
    <property type="component" value="Unassembled WGS sequence"/>
</dbReference>
<dbReference type="InterPro" id="IPR049326">
    <property type="entry name" value="Rhodopsin_dom_fungi"/>
</dbReference>
<sequence>MSSDDGSVPDRGPVVFGVSTAMICISTVFVSLRMASRTLIVHRISWDDYFMILAWAITFGLSFSICWGTSVGLGRHERDVPPVWDPPLKKAEYAFSVLYNPSLMATKTSILVFFLTLSTNQKIFKWACWATLFVVNAAGLALTFLNIFQCVPVADAFKTPQPRGANCTDVVTLYLSSAPVNIITDLAILFLPMPILTSMRLPKKQKVILVITFGFGIFVAIVDVVRIAYLQQAFLYRLNDVQMQQDESNMRKEQSDFSWYAAYSFMWSNIEANVGIMCGCVPGLKPLVSKFLPHFIRDVGETEKSISPAGNTANTSDHVEAQGNLSLPQPENAPQRPTPAHTSPSPAGRSGNGNGEEVDMLDFLTTPEGLGGSQGSGGSGSSPGRMDMTTMTSATANTNAAAPTFFDFVSMKKKKSIVFMNNRESVFPIAMVTVLFFVWGFAYGLLDVLNQQFQQISYMSSGKGIGIHSAYYAGYFIGPITFGRLALIRWGFKSCYIIGLSIYATGTLVFWPSAVLTSFSAFLISNFIVGLGLSTLELSANPFTTLCGPPQYAEIRLNLSQAVQAIGTIVSPLLAKKVLFGPRTDAPSLVDVQWTYLGIALFTIILAVGYYYVPLPDATDAELDDAAQRADGANQATIAIPFLSRNGRSLTISILALTLALGIFSQFCYVGGQESLSTSFAEYLEAAGSTLDKTSHQAIGHTAFAVSRFLAALANIFLLKPRHLLALSYAGCILFAALCMKLPAASPRGTSSAPGPAAAIVLLYFFEGPIFSLVYASALRGLGARTKNAAALMTAAIAGGAVWPPVMHAVAERADPLFAYAVVLAAFAAGAAYAVYLEAVPKARRQVDPVRIVGLGDGDGRAGRRDSVLPGLQSRGPSRGGGGRAGLPLEPEMSGGGAGGAGSEKDPAAVGAGDGVGHGKKMRWGGGVVRKPRWDSVASGSGGAPGRRDAPGRGEVEHKERQSGSWGSVGMG</sequence>
<feature type="transmembrane region" description="Helical" evidence="4">
    <location>
        <begin position="790"/>
        <end position="811"/>
    </location>
</feature>
<evidence type="ECO:0000313" key="6">
    <source>
        <dbReference type="EMBL" id="KAF2461452.1"/>
    </source>
</evidence>
<feature type="transmembrane region" description="Helical" evidence="4">
    <location>
        <begin position="52"/>
        <end position="73"/>
    </location>
</feature>
<dbReference type="Gene3D" id="1.20.1250.20">
    <property type="entry name" value="MFS general substrate transporter like domains"/>
    <property type="match status" value="2"/>
</dbReference>
<dbReference type="EMBL" id="MU001671">
    <property type="protein sequence ID" value="KAF2461452.1"/>
    <property type="molecule type" value="Genomic_DNA"/>
</dbReference>
<feature type="transmembrane region" description="Helical" evidence="4">
    <location>
        <begin position="698"/>
        <end position="719"/>
    </location>
</feature>
<keyword evidence="2" id="KW-1003">Cell membrane</keyword>
<feature type="region of interest" description="Disordered" evidence="3">
    <location>
        <begin position="856"/>
        <end position="972"/>
    </location>
</feature>
<dbReference type="PANTHER" id="PTHR43702:SF13">
    <property type="entry name" value="MONOSACCHARIDE TRANSPORTER, PUTATIVE (AFU_ORTHOLOGUE AFUA_4G06630)-RELATED"/>
    <property type="match status" value="1"/>
</dbReference>
<dbReference type="InterPro" id="IPR036259">
    <property type="entry name" value="MFS_trans_sf"/>
</dbReference>
<feature type="compositionally biased region" description="Basic and acidic residues" evidence="3">
    <location>
        <begin position="858"/>
        <end position="867"/>
    </location>
</feature>
<keyword evidence="4" id="KW-0812">Transmembrane</keyword>
<keyword evidence="4" id="KW-0472">Membrane</keyword>
<keyword evidence="4" id="KW-1133">Transmembrane helix</keyword>
<comment type="subcellular location">
    <subcellularLocation>
        <location evidence="1">Cell inner membrane</location>
        <topology evidence="1">Multi-pass membrane protein</topology>
    </subcellularLocation>
</comment>
<feature type="transmembrane region" description="Helical" evidence="4">
    <location>
        <begin position="650"/>
        <end position="672"/>
    </location>
</feature>
<evidence type="ECO:0000256" key="1">
    <source>
        <dbReference type="ARBA" id="ARBA00004429"/>
    </source>
</evidence>
<dbReference type="Pfam" id="PF07690">
    <property type="entry name" value="MFS_1"/>
    <property type="match status" value="1"/>
</dbReference>
<feature type="transmembrane region" description="Helical" evidence="4">
    <location>
        <begin position="494"/>
        <end position="511"/>
    </location>
</feature>
<evidence type="ECO:0000256" key="4">
    <source>
        <dbReference type="SAM" id="Phobius"/>
    </source>
</evidence>
<feature type="transmembrane region" description="Helical" evidence="4">
    <location>
        <begin position="12"/>
        <end position="32"/>
    </location>
</feature>
<proteinExistence type="predicted"/>
<feature type="transmembrane region" description="Helical" evidence="4">
    <location>
        <begin position="174"/>
        <end position="195"/>
    </location>
</feature>
<evidence type="ECO:0000256" key="2">
    <source>
        <dbReference type="ARBA" id="ARBA00022475"/>
    </source>
</evidence>
<dbReference type="Pfam" id="PF20684">
    <property type="entry name" value="Fung_rhodopsin"/>
    <property type="match status" value="1"/>
</dbReference>
<accession>A0A6A6PCD1</accession>
<evidence type="ECO:0000259" key="5">
    <source>
        <dbReference type="Pfam" id="PF20684"/>
    </source>
</evidence>
<dbReference type="InterPro" id="IPR050375">
    <property type="entry name" value="MFS_TsgA-like"/>
</dbReference>
<protein>
    <submittedName>
        <fullName evidence="6">Major facilitator superfamily domain-containing protein</fullName>
    </submittedName>
</protein>
<feature type="domain" description="Rhodopsin" evidence="5">
    <location>
        <begin position="32"/>
        <end position="290"/>
    </location>
</feature>
<dbReference type="AlphaFoldDB" id="A0A6A6PCD1"/>
<evidence type="ECO:0000313" key="7">
    <source>
        <dbReference type="Proteomes" id="UP000799766"/>
    </source>
</evidence>
<dbReference type="SUPFAM" id="SSF103473">
    <property type="entry name" value="MFS general substrate transporter"/>
    <property type="match status" value="1"/>
</dbReference>
<feature type="transmembrane region" description="Helical" evidence="4">
    <location>
        <begin position="129"/>
        <end position="154"/>
    </location>
</feature>
<feature type="transmembrane region" description="Helical" evidence="4">
    <location>
        <begin position="465"/>
        <end position="487"/>
    </location>
</feature>
<dbReference type="PANTHER" id="PTHR43702">
    <property type="entry name" value="L-FUCOSE-PROTON SYMPORTER"/>
    <property type="match status" value="1"/>
</dbReference>
<dbReference type="InterPro" id="IPR011701">
    <property type="entry name" value="MFS"/>
</dbReference>
<evidence type="ECO:0000256" key="3">
    <source>
        <dbReference type="SAM" id="MobiDB-lite"/>
    </source>
</evidence>
<feature type="transmembrane region" description="Helical" evidence="4">
    <location>
        <begin position="207"/>
        <end position="229"/>
    </location>
</feature>
<dbReference type="OrthoDB" id="546893at2759"/>
<feature type="transmembrane region" description="Helical" evidence="4">
    <location>
        <begin position="757"/>
        <end position="778"/>
    </location>
</feature>
<feature type="transmembrane region" description="Helical" evidence="4">
    <location>
        <begin position="817"/>
        <end position="836"/>
    </location>
</feature>
<feature type="region of interest" description="Disordered" evidence="3">
    <location>
        <begin position="322"/>
        <end position="386"/>
    </location>
</feature>
<dbReference type="GO" id="GO:0005886">
    <property type="term" value="C:plasma membrane"/>
    <property type="evidence" value="ECO:0007669"/>
    <property type="project" value="UniProtKB-SubCell"/>
</dbReference>